<name>A0A0C9TMA3_SPHS4</name>
<gene>
    <name evidence="2" type="ORF">M422DRAFT_57008</name>
</gene>
<dbReference type="EMBL" id="KN837864">
    <property type="protein sequence ID" value="KIJ22954.1"/>
    <property type="molecule type" value="Genomic_DNA"/>
</dbReference>
<proteinExistence type="predicted"/>
<dbReference type="HOGENOM" id="CLU_005522_1_0_1"/>
<feature type="compositionally biased region" description="Basic and acidic residues" evidence="1">
    <location>
        <begin position="661"/>
        <end position="689"/>
    </location>
</feature>
<feature type="compositionally biased region" description="Low complexity" evidence="1">
    <location>
        <begin position="578"/>
        <end position="597"/>
    </location>
</feature>
<feature type="region of interest" description="Disordered" evidence="1">
    <location>
        <begin position="575"/>
        <end position="597"/>
    </location>
</feature>
<keyword evidence="3" id="KW-1185">Reference proteome</keyword>
<sequence>MASSAESDDENVAVSDVVVAASDTKVIEQFDYPLFVPTERVGQWAVHPRGVRWLADHLGGYDSITGPEGVPPDVFERRLALKRRQFRRTLAAQYMAHFNGFKYEDRVETKIQNLLKERMNPDNAEDILKTLFRSVRRTTAKDLWAREYPEYRSLEAEGMLAENWTPNMRRQEAFPLQMRVRTKLFANLSEWEQTEWQEKAAKLKDNDPTAEEVYVMLPKLFAMLGDAIVAKTGWHLSVRAGGLNKDKKPALFAEEWHPLRDGKVLQYANTLQFRAWDQFYRAILAKDCNSDVSEVVQLAPWKPKVSVYIPREAVKITEILLIDPLGIIISPQDAIKPALVKVMDMNYALRPGPSGKQTTRAHRPPWDRIALDIKEGHLEDWAEPTRLPRPDFPFEKPEHYTATEALELSNHLVQGELGELPEERVFRWKGQGTSRGEGTALPLTRKHAKRKRPVKSKPIIDGESFDLDGVGGSSSDEDEVQGHPPVKKPRTDSGKKPEQAVAKGSSAMVNGRQQNDKHEQTIAQGISIPGMPKAKMKTAQAAALTNEAKPLKTKAPPMQNNANEARCVIITKAEPKASKSTFKAKASSSQGKGKSKAISKAFAPKVVAAEKATQDPKPTESLAETTNEDISKPKRKAETAKESGNDEMIVMSNGQGKKKKGKEEEVVSGKAAEQKAEVAEGRVDEEQPRKPAHKGKPQPTVRVAFKRFVTVSKVPLPFNGVLQLWHANYYHRERLLDWEERPVGVWESSCMSSARFIEANELEQGLKLSAVLDLTPSFDDYEGKEAALFSEVVDAFKTLPLLDQFPGIKNVDGFLNSIQKQVGQGLDAIIGYPTDKGLTRMKIGGPCGLSAILRMTEFYRRSVTAMGNVNETSEDMGERLRPVEALLDRMEIVLAKEQWRRWASASFAIGAVPRVDGVRCVWYVWMEAIMSAPTEMEKWWDAQWPAKNRPELIETFAERAWQRARGFQPDDMLAELPKRAWQRGAEPCRVWLESLTPDLFKKGCVVEISLCMLCVYMLGGIGGQATEQWWLQVTARILSWMHELINELSPHLWDKQTAVLSAFKSPWDMLEPAQEEDAARSLQTTMEISVMTSKVDSFPLEPAQEEDAARSSQATKNISVTTSKVDSFPLDPAQEEDAARSSQATKNISVTTSKVDSFPSVQGETINRGDLDVAKVDSSLTDEISRKETSLPLSKPASLLPSNFLLSPAEDSSANGVSTAKADMLSLVTVKEAAEQASTSKTRQVMSANADSGHVSAADSIVPVKDVIVTAGRLGGKKNAKTGGGESGGIGGDEVHPKEATKPPAKRGRKAKSKPGEAAQMLLPPVIQGAAEVSERGHPTRHKRTAETAGLVSEGEAKAKAKAKKIK</sequence>
<reference evidence="2 3" key="1">
    <citation type="submission" date="2014-06" db="EMBL/GenBank/DDBJ databases">
        <title>Evolutionary Origins and Diversification of the Mycorrhizal Mutualists.</title>
        <authorList>
            <consortium name="DOE Joint Genome Institute"/>
            <consortium name="Mycorrhizal Genomics Consortium"/>
            <person name="Kohler A."/>
            <person name="Kuo A."/>
            <person name="Nagy L.G."/>
            <person name="Floudas D."/>
            <person name="Copeland A."/>
            <person name="Barry K.W."/>
            <person name="Cichocki N."/>
            <person name="Veneault-Fourrey C."/>
            <person name="LaButti K."/>
            <person name="Lindquist E.A."/>
            <person name="Lipzen A."/>
            <person name="Lundell T."/>
            <person name="Morin E."/>
            <person name="Murat C."/>
            <person name="Riley R."/>
            <person name="Ohm R."/>
            <person name="Sun H."/>
            <person name="Tunlid A."/>
            <person name="Henrissat B."/>
            <person name="Grigoriev I.V."/>
            <person name="Hibbett D.S."/>
            <person name="Martin F."/>
        </authorList>
    </citation>
    <scope>NUCLEOTIDE SEQUENCE [LARGE SCALE GENOMIC DNA]</scope>
    <source>
        <strain evidence="2 3">SS14</strain>
    </source>
</reference>
<dbReference type="Proteomes" id="UP000054279">
    <property type="component" value="Unassembled WGS sequence"/>
</dbReference>
<feature type="region of interest" description="Disordered" evidence="1">
    <location>
        <begin position="428"/>
        <end position="519"/>
    </location>
</feature>
<feature type="compositionally biased region" description="Gly residues" evidence="1">
    <location>
        <begin position="1282"/>
        <end position="1292"/>
    </location>
</feature>
<feature type="compositionally biased region" description="Basic and acidic residues" evidence="1">
    <location>
        <begin position="629"/>
        <end position="644"/>
    </location>
</feature>
<evidence type="ECO:0000313" key="3">
    <source>
        <dbReference type="Proteomes" id="UP000054279"/>
    </source>
</evidence>
<feature type="compositionally biased region" description="Basic and acidic residues" evidence="1">
    <location>
        <begin position="489"/>
        <end position="498"/>
    </location>
</feature>
<feature type="compositionally biased region" description="Basic residues" evidence="1">
    <location>
        <begin position="444"/>
        <end position="455"/>
    </location>
</feature>
<accession>A0A0C9TMA3</accession>
<evidence type="ECO:0000313" key="2">
    <source>
        <dbReference type="EMBL" id="KIJ22954.1"/>
    </source>
</evidence>
<feature type="compositionally biased region" description="Basic residues" evidence="1">
    <location>
        <begin position="1304"/>
        <end position="1313"/>
    </location>
</feature>
<organism evidence="2 3">
    <name type="scientific">Sphaerobolus stellatus (strain SS14)</name>
    <dbReference type="NCBI Taxonomy" id="990650"/>
    <lineage>
        <taxon>Eukaryota</taxon>
        <taxon>Fungi</taxon>
        <taxon>Dikarya</taxon>
        <taxon>Basidiomycota</taxon>
        <taxon>Agaricomycotina</taxon>
        <taxon>Agaricomycetes</taxon>
        <taxon>Phallomycetidae</taxon>
        <taxon>Geastrales</taxon>
        <taxon>Sphaerobolaceae</taxon>
        <taxon>Sphaerobolus</taxon>
    </lineage>
</organism>
<feature type="region of interest" description="Disordered" evidence="1">
    <location>
        <begin position="1123"/>
        <end position="1147"/>
    </location>
</feature>
<protein>
    <submittedName>
        <fullName evidence="2">Uncharacterized protein</fullName>
    </submittedName>
</protein>
<evidence type="ECO:0000256" key="1">
    <source>
        <dbReference type="SAM" id="MobiDB-lite"/>
    </source>
</evidence>
<feature type="region of interest" description="Disordered" evidence="1">
    <location>
        <begin position="609"/>
        <end position="699"/>
    </location>
</feature>
<feature type="region of interest" description="Disordered" evidence="1">
    <location>
        <begin position="1275"/>
        <end position="1367"/>
    </location>
</feature>